<reference evidence="7 8" key="1">
    <citation type="submission" date="2016-05" db="EMBL/GenBank/DDBJ databases">
        <title>Genome sequencing of Trichophyton rubrum CMCC(F)T1i isolated from hair.</title>
        <authorList>
            <person name="Zhan P."/>
            <person name="Tao Y."/>
            <person name="Liu W."/>
        </authorList>
    </citation>
    <scope>NUCLEOTIDE SEQUENCE [LARGE SCALE GENOMIC DNA]</scope>
    <source>
        <strain evidence="8">CMCC(F)T1i</strain>
    </source>
</reference>
<comment type="similarity">
    <text evidence="3">Belongs to the CENP-O/MCM21 family.</text>
</comment>
<dbReference type="Pfam" id="PF09496">
    <property type="entry name" value="CENP-O"/>
    <property type="match status" value="1"/>
</dbReference>
<dbReference type="AlphaFoldDB" id="A0A178EZV4"/>
<evidence type="ECO:0000256" key="5">
    <source>
        <dbReference type="ARBA" id="ARBA00023242"/>
    </source>
</evidence>
<evidence type="ECO:0000313" key="8">
    <source>
        <dbReference type="Proteomes" id="UP000243015"/>
    </source>
</evidence>
<dbReference type="VEuPathDB" id="FungiDB:TERG_02334"/>
<gene>
    <name evidence="7" type="ORF">A7C99_2759</name>
</gene>
<dbReference type="EMBL" id="LHPM01000013">
    <property type="protein sequence ID" value="OAL65661.1"/>
    <property type="molecule type" value="Genomic_DNA"/>
</dbReference>
<evidence type="ECO:0008006" key="9">
    <source>
        <dbReference type="Google" id="ProtNLM"/>
    </source>
</evidence>
<dbReference type="GO" id="GO:0031511">
    <property type="term" value="C:Mis6-Sim4 complex"/>
    <property type="evidence" value="ECO:0007669"/>
    <property type="project" value="TreeGrafter"/>
</dbReference>
<dbReference type="GO" id="GO:0005634">
    <property type="term" value="C:nucleus"/>
    <property type="evidence" value="ECO:0007669"/>
    <property type="project" value="UniProtKB-SubCell"/>
</dbReference>
<evidence type="ECO:0000256" key="4">
    <source>
        <dbReference type="ARBA" id="ARBA00022454"/>
    </source>
</evidence>
<name>A0A178EZV4_TRIRU</name>
<evidence type="ECO:0000256" key="1">
    <source>
        <dbReference type="ARBA" id="ARBA00004123"/>
    </source>
</evidence>
<comment type="caution">
    <text evidence="7">The sequence shown here is derived from an EMBL/GenBank/DDBJ whole genome shotgun (WGS) entry which is preliminary data.</text>
</comment>
<dbReference type="InterPro" id="IPR018464">
    <property type="entry name" value="CENP-O"/>
</dbReference>
<keyword evidence="4" id="KW-0158">Chromosome</keyword>
<keyword evidence="5" id="KW-0539">Nucleus</keyword>
<accession>A0A178EZV4</accession>
<comment type="subcellular location">
    <subcellularLocation>
        <location evidence="2">Chromosome</location>
        <location evidence="2">Centromere</location>
    </subcellularLocation>
    <subcellularLocation>
        <location evidence="1">Nucleus</location>
    </subcellularLocation>
</comment>
<proteinExistence type="inferred from homology"/>
<evidence type="ECO:0000256" key="6">
    <source>
        <dbReference type="ARBA" id="ARBA00023328"/>
    </source>
</evidence>
<evidence type="ECO:0000313" key="7">
    <source>
        <dbReference type="EMBL" id="OAL65661.1"/>
    </source>
</evidence>
<keyword evidence="6" id="KW-0137">Centromere</keyword>
<dbReference type="PANTHER" id="PTHR14582:SF1">
    <property type="entry name" value="CENTROMERE PROTEIN O"/>
    <property type="match status" value="1"/>
</dbReference>
<sequence length="312" mass="34758">MAMAEEDQSVALDEEISAVREESRSILGFIRPVEPANSDIVQKLTARRQVLSASLLSSSTIRNSLESHLLSQVDSDMPPAIVESGRHAETNHHRIVFSATSFPFKDPSPHTDSPDLLGVRIDVNVRDGTFVKPYYLLLRRTGGDHKSLQIHRHTIPVFIPLKHLEQKYLPNQASEDGSGGGLKPWKQRKQNLKGLVRGLRRELVAWHLRRDVITVLQEQLGISNLNSTDIPASTTAYKLGILSVTAASVEARYIRFQWQDGRIGRVKVCNRGLVERVIIIGDNGRDKITETIIAGGDTRAEGIIQRLLDSET</sequence>
<evidence type="ECO:0000256" key="3">
    <source>
        <dbReference type="ARBA" id="ARBA00007321"/>
    </source>
</evidence>
<evidence type="ECO:0000256" key="2">
    <source>
        <dbReference type="ARBA" id="ARBA00004584"/>
    </source>
</evidence>
<dbReference type="Proteomes" id="UP000243015">
    <property type="component" value="Unassembled WGS sequence"/>
</dbReference>
<protein>
    <recommendedName>
        <fullName evidence="9">Cenp-O kinetochore centromere component</fullName>
    </recommendedName>
</protein>
<dbReference type="PANTHER" id="PTHR14582">
    <property type="entry name" value="INNER KINETOCHORE SUBUNIT MAL2"/>
    <property type="match status" value="1"/>
</dbReference>
<organism evidence="7 8">
    <name type="scientific">Trichophyton rubrum</name>
    <name type="common">Athlete's foot fungus</name>
    <name type="synonym">Epidermophyton rubrum</name>
    <dbReference type="NCBI Taxonomy" id="5551"/>
    <lineage>
        <taxon>Eukaryota</taxon>
        <taxon>Fungi</taxon>
        <taxon>Dikarya</taxon>
        <taxon>Ascomycota</taxon>
        <taxon>Pezizomycotina</taxon>
        <taxon>Eurotiomycetes</taxon>
        <taxon>Eurotiomycetidae</taxon>
        <taxon>Onygenales</taxon>
        <taxon>Arthrodermataceae</taxon>
        <taxon>Trichophyton</taxon>
    </lineage>
</organism>